<organism evidence="2 3">
    <name type="scientific">Lymnaea stagnalis</name>
    <name type="common">Great pond snail</name>
    <name type="synonym">Helix stagnalis</name>
    <dbReference type="NCBI Taxonomy" id="6523"/>
    <lineage>
        <taxon>Eukaryota</taxon>
        <taxon>Metazoa</taxon>
        <taxon>Spiralia</taxon>
        <taxon>Lophotrochozoa</taxon>
        <taxon>Mollusca</taxon>
        <taxon>Gastropoda</taxon>
        <taxon>Heterobranchia</taxon>
        <taxon>Euthyneura</taxon>
        <taxon>Panpulmonata</taxon>
        <taxon>Hygrophila</taxon>
        <taxon>Lymnaeoidea</taxon>
        <taxon>Lymnaeidae</taxon>
        <taxon>Lymnaea</taxon>
    </lineage>
</organism>
<dbReference type="Proteomes" id="UP001497497">
    <property type="component" value="Unassembled WGS sequence"/>
</dbReference>
<evidence type="ECO:0000259" key="1">
    <source>
        <dbReference type="PROSITE" id="PS50835"/>
    </source>
</evidence>
<dbReference type="InterPro" id="IPR013783">
    <property type="entry name" value="Ig-like_fold"/>
</dbReference>
<reference evidence="2 3" key="1">
    <citation type="submission" date="2024-04" db="EMBL/GenBank/DDBJ databases">
        <authorList>
            <consortium name="Genoscope - CEA"/>
            <person name="William W."/>
        </authorList>
    </citation>
    <scope>NUCLEOTIDE SEQUENCE [LARGE SCALE GENOMIC DNA]</scope>
</reference>
<feature type="domain" description="Ig-like" evidence="1">
    <location>
        <begin position="244"/>
        <end position="321"/>
    </location>
</feature>
<dbReference type="AlphaFoldDB" id="A0AAV2HI06"/>
<proteinExistence type="predicted"/>
<comment type="caution">
    <text evidence="2">The sequence shown here is derived from an EMBL/GenBank/DDBJ whole genome shotgun (WGS) entry which is preliminary data.</text>
</comment>
<accession>A0AAV2HI06</accession>
<protein>
    <recommendedName>
        <fullName evidence="1">Ig-like domain-containing protein</fullName>
    </recommendedName>
</protein>
<sequence>MNQIFTHIVVVIKLIFIGTSLGEWVSIGQSHAFVCTYNVKSYPSFSWFIGADNIIFLCEDYGKLSCTPALDQLLEIYDANITLDSKNYTSVLTIKSVAMEHHNTTWYCYVTLASGLGSSSKYSLYVFAPPQTPSCLNAKLIDDVNIEEQCSTETIFPEAICLFYFKTNNTGAAKMNGGLITYQSEPSSTSGYIRTKCTYTISADKLGPGSHVFYVVMYPNITSNITEDMKRSSQYTNPVVIGYPNAVLAKDCQVNDYIKENQNRTCTCYDNSRIFLSTQVTWSNGSARDGQLEFLSKRPSKDNAMYTCSISNKLSLTKQITYQPNITYGPDSAVLYLPKLTFDQCDPNGANMSGTCSVSDSYPDPTVYVYVSNSPAMHQMKITNNDYRFSQVISESGIVYVLCRAVNTIYEEISSEIISSVTVKGPPEAPQISSVSGKTKSLTEGNKLQVTEGKTDIVCESKGGFPLYKNLTLVCGTHVQSNE</sequence>
<evidence type="ECO:0000313" key="3">
    <source>
        <dbReference type="Proteomes" id="UP001497497"/>
    </source>
</evidence>
<keyword evidence="3" id="KW-1185">Reference proteome</keyword>
<dbReference type="SUPFAM" id="SSF48726">
    <property type="entry name" value="Immunoglobulin"/>
    <property type="match status" value="1"/>
</dbReference>
<name>A0AAV2HI06_LYMST</name>
<dbReference type="EMBL" id="CAXITT010000097">
    <property type="protein sequence ID" value="CAL1531791.1"/>
    <property type="molecule type" value="Genomic_DNA"/>
</dbReference>
<dbReference type="InterPro" id="IPR036179">
    <property type="entry name" value="Ig-like_dom_sf"/>
</dbReference>
<dbReference type="InterPro" id="IPR007110">
    <property type="entry name" value="Ig-like_dom"/>
</dbReference>
<dbReference type="PROSITE" id="PS50835">
    <property type="entry name" value="IG_LIKE"/>
    <property type="match status" value="1"/>
</dbReference>
<evidence type="ECO:0000313" key="2">
    <source>
        <dbReference type="EMBL" id="CAL1531791.1"/>
    </source>
</evidence>
<gene>
    <name evidence="2" type="ORF">GSLYS_00005886001</name>
</gene>
<feature type="non-terminal residue" evidence="2">
    <location>
        <position position="483"/>
    </location>
</feature>
<dbReference type="Gene3D" id="2.60.40.10">
    <property type="entry name" value="Immunoglobulins"/>
    <property type="match status" value="1"/>
</dbReference>